<dbReference type="PANTHER" id="PTHR31650">
    <property type="entry name" value="O-ACYLTRANSFERASE (WSD1-LIKE) FAMILY PROTEIN"/>
    <property type="match status" value="1"/>
</dbReference>
<dbReference type="EC" id="2.3.1.20" evidence="4"/>
<evidence type="ECO:0000256" key="3">
    <source>
        <dbReference type="ARBA" id="ARBA00009587"/>
    </source>
</evidence>
<evidence type="ECO:0000256" key="6">
    <source>
        <dbReference type="ARBA" id="ARBA00022679"/>
    </source>
</evidence>
<dbReference type="InterPro" id="IPR004255">
    <property type="entry name" value="O-acyltransferase_WSD1_N"/>
</dbReference>
<proteinExistence type="inferred from homology"/>
<evidence type="ECO:0000259" key="12">
    <source>
        <dbReference type="Pfam" id="PF03007"/>
    </source>
</evidence>
<organism evidence="14 15">
    <name type="scientific">Alkalimarinus alittae</name>
    <dbReference type="NCBI Taxonomy" id="2961619"/>
    <lineage>
        <taxon>Bacteria</taxon>
        <taxon>Pseudomonadati</taxon>
        <taxon>Pseudomonadota</taxon>
        <taxon>Gammaproteobacteria</taxon>
        <taxon>Alteromonadales</taxon>
        <taxon>Alteromonadaceae</taxon>
        <taxon>Alkalimarinus</taxon>
    </lineage>
</organism>
<dbReference type="EMBL" id="CP100390">
    <property type="protein sequence ID" value="UZE95615.1"/>
    <property type="molecule type" value="Genomic_DNA"/>
</dbReference>
<sequence>MQQLSDLDASFLYLETDNSPMLIGGIYVFDNAQRETPMNFGEFYSFIESRLHVASFFRQRLVEVPLKLDQPYWVDDPEFELSKHLSYVTLIGEDKDTQLTELAAALFSKPMERDKPLWSITFVDGLEGDPNLPENGFAMIVRIHHAAIDALSGDEVMSSLLDFSEATANIEKISAWNPSPLPSKFRLIGGAYGNALSTPLRLANIAKDTAASTFYSVLLQRLRNLNLPPALFSAPRTIFNNTISDKRALHYVEIPLERIKNIRKEIDDCTINDVVMGICAEALHRFLKDHNATPKSPLIAMTPISVRSKSLERKTGNQLSAIMLSLATDITHPIARIKKIHENAVISKTYSQAISAGRLTELIPSSIAALSARIYTEFQLAQRHKPLFNIPITNIPGPQKPLYMNGSKLISQIGTAPLFDGIGLVLVVVSYNGKITISVTSCPSMVEVPGSFENYLLKAVDDIEQTLHTPVPAEALSDDSTEQTSTLAQMRSGFINDISGLFGNLFSSSDTSNAEKDSAEMDGTEISSTEKK</sequence>
<dbReference type="Proteomes" id="UP001163739">
    <property type="component" value="Chromosome"/>
</dbReference>
<reference evidence="14" key="1">
    <citation type="submission" date="2022-06" db="EMBL/GenBank/DDBJ databases">
        <title>Alkalimarinus sp. nov., isolated from gut of a Alitta virens.</title>
        <authorList>
            <person name="Yang A.I."/>
            <person name="Shin N.-R."/>
        </authorList>
    </citation>
    <scope>NUCLEOTIDE SEQUENCE</scope>
    <source>
        <strain evidence="14">A2M4</strain>
    </source>
</reference>
<evidence type="ECO:0000256" key="5">
    <source>
        <dbReference type="ARBA" id="ARBA00022516"/>
    </source>
</evidence>
<feature type="region of interest" description="Disordered" evidence="11">
    <location>
        <begin position="510"/>
        <end position="532"/>
    </location>
</feature>
<keyword evidence="5" id="KW-0444">Lipid biosynthesis</keyword>
<evidence type="ECO:0000313" key="14">
    <source>
        <dbReference type="EMBL" id="UZE95615.1"/>
    </source>
</evidence>
<evidence type="ECO:0000259" key="13">
    <source>
        <dbReference type="Pfam" id="PF06974"/>
    </source>
</evidence>
<keyword evidence="6" id="KW-0808">Transferase</keyword>
<dbReference type="PANTHER" id="PTHR31650:SF1">
    <property type="entry name" value="WAX ESTER SYNTHASE_DIACYLGLYCEROL ACYLTRANSFERASE 4-RELATED"/>
    <property type="match status" value="1"/>
</dbReference>
<comment type="pathway">
    <text evidence="1">Glycerolipid metabolism; triacylglycerol biosynthesis.</text>
</comment>
<dbReference type="InterPro" id="IPR014292">
    <property type="entry name" value="Acyl_transf_WS/DGAT"/>
</dbReference>
<dbReference type="Pfam" id="PF06974">
    <property type="entry name" value="WS_DGAT_C"/>
    <property type="match status" value="1"/>
</dbReference>
<gene>
    <name evidence="14" type="ORF">NKI27_16365</name>
</gene>
<accession>A0ABY6N0J0</accession>
<feature type="domain" description="O-acyltransferase WSD1 C-terminal" evidence="13">
    <location>
        <begin position="316"/>
        <end position="463"/>
    </location>
</feature>
<dbReference type="Pfam" id="PF03007">
    <property type="entry name" value="WS_DGAT_cat"/>
    <property type="match status" value="1"/>
</dbReference>
<evidence type="ECO:0000256" key="7">
    <source>
        <dbReference type="ARBA" id="ARBA00022798"/>
    </source>
</evidence>
<keyword evidence="9" id="KW-0012">Acyltransferase</keyword>
<dbReference type="NCBIfam" id="TIGR02946">
    <property type="entry name" value="acyl_WS_DGAT"/>
    <property type="match status" value="1"/>
</dbReference>
<evidence type="ECO:0000313" key="15">
    <source>
        <dbReference type="Proteomes" id="UP001163739"/>
    </source>
</evidence>
<evidence type="ECO:0000256" key="2">
    <source>
        <dbReference type="ARBA" id="ARBA00005189"/>
    </source>
</evidence>
<feature type="domain" description="O-acyltransferase WSD1-like N-terminal" evidence="12">
    <location>
        <begin position="4"/>
        <end position="275"/>
    </location>
</feature>
<dbReference type="InterPro" id="IPR009721">
    <property type="entry name" value="O-acyltransferase_WSD1_C"/>
</dbReference>
<dbReference type="SUPFAM" id="SSF52777">
    <property type="entry name" value="CoA-dependent acyltransferases"/>
    <property type="match status" value="1"/>
</dbReference>
<evidence type="ECO:0000256" key="10">
    <source>
        <dbReference type="ARBA" id="ARBA00048109"/>
    </source>
</evidence>
<evidence type="ECO:0000256" key="11">
    <source>
        <dbReference type="SAM" id="MobiDB-lite"/>
    </source>
</evidence>
<evidence type="ECO:0000256" key="8">
    <source>
        <dbReference type="ARBA" id="ARBA00023098"/>
    </source>
</evidence>
<evidence type="ECO:0000256" key="1">
    <source>
        <dbReference type="ARBA" id="ARBA00004771"/>
    </source>
</evidence>
<evidence type="ECO:0000256" key="9">
    <source>
        <dbReference type="ARBA" id="ARBA00023315"/>
    </source>
</evidence>
<comment type="pathway">
    <text evidence="2">Lipid metabolism.</text>
</comment>
<keyword evidence="15" id="KW-1185">Reference proteome</keyword>
<name>A0ABY6N0J0_9ALTE</name>
<dbReference type="RefSeq" id="WP_265047104.1">
    <property type="nucleotide sequence ID" value="NZ_CP100390.1"/>
</dbReference>
<comment type="similarity">
    <text evidence="3">Belongs to the long-chain O-acyltransferase family.</text>
</comment>
<comment type="catalytic activity">
    <reaction evidence="10">
        <text>an acyl-CoA + a 1,2-diacyl-sn-glycerol = a triacyl-sn-glycerol + CoA</text>
        <dbReference type="Rhea" id="RHEA:10868"/>
        <dbReference type="ChEBI" id="CHEBI:17815"/>
        <dbReference type="ChEBI" id="CHEBI:57287"/>
        <dbReference type="ChEBI" id="CHEBI:58342"/>
        <dbReference type="ChEBI" id="CHEBI:64615"/>
        <dbReference type="EC" id="2.3.1.20"/>
    </reaction>
</comment>
<protein>
    <recommendedName>
        <fullName evidence="4">diacylglycerol O-acyltransferase</fullName>
        <ecNumber evidence="4">2.3.1.20</ecNumber>
    </recommendedName>
</protein>
<keyword evidence="7" id="KW-0319">Glycerol metabolism</keyword>
<keyword evidence="8" id="KW-0443">Lipid metabolism</keyword>
<dbReference type="InterPro" id="IPR045034">
    <property type="entry name" value="O-acyltransferase_WSD1-like"/>
</dbReference>
<evidence type="ECO:0000256" key="4">
    <source>
        <dbReference type="ARBA" id="ARBA00013244"/>
    </source>
</evidence>